<reference evidence="2 3" key="1">
    <citation type="submission" date="2009-01" db="EMBL/GenBank/DDBJ databases">
        <title>Complete sequence of chromosome of Methylobacterium nodulans ORS 2060.</title>
        <authorList>
            <consortium name="US DOE Joint Genome Institute"/>
            <person name="Lucas S."/>
            <person name="Copeland A."/>
            <person name="Lapidus A."/>
            <person name="Glavina del Rio T."/>
            <person name="Dalin E."/>
            <person name="Tice H."/>
            <person name="Bruce D."/>
            <person name="Goodwin L."/>
            <person name="Pitluck S."/>
            <person name="Sims D."/>
            <person name="Brettin T."/>
            <person name="Detter J.C."/>
            <person name="Han C."/>
            <person name="Larimer F."/>
            <person name="Land M."/>
            <person name="Hauser L."/>
            <person name="Kyrpides N."/>
            <person name="Ivanova N."/>
            <person name="Marx C.J."/>
            <person name="Richardson P."/>
        </authorList>
    </citation>
    <scope>NUCLEOTIDE SEQUENCE [LARGE SCALE GENOMIC DNA]</scope>
    <source>
        <strain evidence="3">LMG 21967 / CNCM I-2342 / ORS 2060</strain>
    </source>
</reference>
<gene>
    <name evidence="2" type="ordered locus">Mnod_3497</name>
</gene>
<evidence type="ECO:0000313" key="2">
    <source>
        <dbReference type="EMBL" id="ACL58408.1"/>
    </source>
</evidence>
<dbReference type="STRING" id="460265.Mnod_3497"/>
<proteinExistence type="predicted"/>
<dbReference type="KEGG" id="mno:Mnod_3497"/>
<dbReference type="OrthoDB" id="8446462at2"/>
<protein>
    <submittedName>
        <fullName evidence="2">Uncharacterized protein</fullName>
    </submittedName>
</protein>
<keyword evidence="3" id="KW-1185">Reference proteome</keyword>
<name>B8INP2_METNO</name>
<evidence type="ECO:0000256" key="1">
    <source>
        <dbReference type="SAM" id="MobiDB-lite"/>
    </source>
</evidence>
<dbReference type="Proteomes" id="UP000008207">
    <property type="component" value="Chromosome"/>
</dbReference>
<organism evidence="2 3">
    <name type="scientific">Methylobacterium nodulans (strain LMG 21967 / CNCM I-2342 / ORS 2060)</name>
    <dbReference type="NCBI Taxonomy" id="460265"/>
    <lineage>
        <taxon>Bacteria</taxon>
        <taxon>Pseudomonadati</taxon>
        <taxon>Pseudomonadota</taxon>
        <taxon>Alphaproteobacteria</taxon>
        <taxon>Hyphomicrobiales</taxon>
        <taxon>Methylobacteriaceae</taxon>
        <taxon>Methylobacterium</taxon>
    </lineage>
</organism>
<accession>B8INP2</accession>
<dbReference type="RefSeq" id="WP_015930068.1">
    <property type="nucleotide sequence ID" value="NC_011894.1"/>
</dbReference>
<dbReference type="HOGENOM" id="CLU_2082048_0_0_5"/>
<evidence type="ECO:0000313" key="3">
    <source>
        <dbReference type="Proteomes" id="UP000008207"/>
    </source>
</evidence>
<dbReference type="AlphaFoldDB" id="B8INP2"/>
<feature type="region of interest" description="Disordered" evidence="1">
    <location>
        <begin position="98"/>
        <end position="117"/>
    </location>
</feature>
<sequence>MGITARLPCAAGLILMLVAPLLVLAAPRSEAVAVLGRPGGSTAETTRIVAAARGEIIRASAAGLIVARSDEAGFVQRLYGAGAWLVLDPIVAGGCGPSIPDPTKRSAPSLSLAADPR</sequence>
<dbReference type="EMBL" id="CP001349">
    <property type="protein sequence ID" value="ACL58408.1"/>
    <property type="molecule type" value="Genomic_DNA"/>
</dbReference>